<proteinExistence type="inferred from homology"/>
<evidence type="ECO:0000256" key="1">
    <source>
        <dbReference type="ARBA" id="ARBA00007699"/>
    </source>
</evidence>
<dbReference type="RefSeq" id="NP_985159.1">
    <property type="nucleotide sequence ID" value="NM_210513.1"/>
</dbReference>
<dbReference type="AlphaFoldDB" id="Q756G4"/>
<dbReference type="OrthoDB" id="347018at2759"/>
<dbReference type="PRINTS" id="PR00326">
    <property type="entry name" value="GTP1OBG"/>
</dbReference>
<name>Q756G4_EREGS</name>
<dbReference type="Proteomes" id="UP000000591">
    <property type="component" value="Chromosome V"/>
</dbReference>
<dbReference type="CDD" id="cd01898">
    <property type="entry name" value="Obg"/>
    <property type="match status" value="1"/>
</dbReference>
<dbReference type="Gene3D" id="2.70.210.12">
    <property type="entry name" value="GTP1/OBG domain"/>
    <property type="match status" value="1"/>
</dbReference>
<dbReference type="FunCoup" id="Q756G4">
    <property type="interactions" value="524"/>
</dbReference>
<dbReference type="Gene3D" id="3.40.50.300">
    <property type="entry name" value="P-loop containing nucleotide triphosphate hydrolases"/>
    <property type="match status" value="1"/>
</dbReference>
<keyword evidence="7" id="KW-1185">Reference proteome</keyword>
<dbReference type="FunFam" id="2.70.210.12:FF:000001">
    <property type="entry name" value="GTPase Obg"/>
    <property type="match status" value="1"/>
</dbReference>
<dbReference type="InParanoid" id="Q756G4"/>
<dbReference type="InterPro" id="IPR045086">
    <property type="entry name" value="OBG_GTPase"/>
</dbReference>
<dbReference type="InterPro" id="IPR006169">
    <property type="entry name" value="GTP1_OBG_dom"/>
</dbReference>
<evidence type="ECO:0000256" key="2">
    <source>
        <dbReference type="ARBA" id="ARBA00022741"/>
    </source>
</evidence>
<dbReference type="InterPro" id="IPR005225">
    <property type="entry name" value="Small_GTP-bd"/>
</dbReference>
<dbReference type="GO" id="GO:0005525">
    <property type="term" value="F:GTP binding"/>
    <property type="evidence" value="ECO:0000318"/>
    <property type="project" value="GO_Central"/>
</dbReference>
<evidence type="ECO:0000259" key="5">
    <source>
        <dbReference type="PROSITE" id="PS51883"/>
    </source>
</evidence>
<dbReference type="GeneID" id="4621372"/>
<dbReference type="GO" id="GO:0005739">
    <property type="term" value="C:mitochondrion"/>
    <property type="evidence" value="ECO:0000318"/>
    <property type="project" value="GO_Central"/>
</dbReference>
<dbReference type="STRING" id="284811.Q756G4"/>
<evidence type="ECO:0000313" key="7">
    <source>
        <dbReference type="Proteomes" id="UP000000591"/>
    </source>
</evidence>
<dbReference type="InterPro" id="IPR027417">
    <property type="entry name" value="P-loop_NTPase"/>
</dbReference>
<protein>
    <submittedName>
        <fullName evidence="6">AER302Cp</fullName>
    </submittedName>
</protein>
<sequence length="539" mass="59565">MLGRETKVVIRYFARRSIAQAPGNSPRAAENEQWLHSLAEHAPSERNREGFVSDGIREQRVEVQTGPGGLKYHVEPGQNDSGYLNVRSPLENFVSSNYLGDGGRRVALSNFVDVRIVRCKSGSGGNGAVSFFRDAGRAIGPPDGGDGGDGGGVYVQAVPGLTTLAKLKSTYEAHDGKNGGGVQLDGARGRDVLIQVPVGTVVKWCMDPKVIREYLAEKQVKGDTDIRSTLQSATIKLPCIGRYAYDRQPRFIQLFRKSYEPGEGWIFKEKGEEYHQEKDWWQALNKKVRHHDAELTEMELDQDTFPLFGLDLDKPMSTPLCLLRGGKGGLGNMHFLTKLIRNPRFAKRGRNGLEQFFMFELKTVGDLGLVGLPNAGKSTILNRISAARPRVGHWEFTTLAPTVGTVSLGIDKPTFTVVDIPGIIKGAAQDKGMGLEFIRHIERSKGWVFVISLEKNQPIADLHTLIGELGGLEKVSSKKVLVVCNKADIDYDKPESQLKYERVKQFCDENLWDCIPISALKAENIELLLDRMAMCAGKS</sequence>
<dbReference type="OMA" id="PRVGHWE"/>
<reference evidence="7" key="2">
    <citation type="journal article" date="2013" name="G3 (Bethesda)">
        <title>Genomes of Ashbya fungi isolated from insects reveal four mating-type loci, numerous translocations, lack of transposons, and distinct gene duplications.</title>
        <authorList>
            <person name="Dietrich F.S."/>
            <person name="Voegeli S."/>
            <person name="Kuo S."/>
            <person name="Philippsen P."/>
        </authorList>
    </citation>
    <scope>GENOME REANNOTATION</scope>
    <source>
        <strain evidence="7">ATCC 10895 / CBS 109.51 / FGSC 9923 / NRRL Y-1056</strain>
    </source>
</reference>
<feature type="domain" description="OBG-type G" evidence="4">
    <location>
        <begin position="365"/>
        <end position="537"/>
    </location>
</feature>
<comment type="similarity">
    <text evidence="1">Belongs to the TRAFAC class OBG-HflX-like GTPase superfamily. OBG GTPase family.</text>
</comment>
<organism evidence="6 7">
    <name type="scientific">Eremothecium gossypii (strain ATCC 10895 / CBS 109.51 / FGSC 9923 / NRRL Y-1056)</name>
    <name type="common">Yeast</name>
    <name type="synonym">Ashbya gossypii</name>
    <dbReference type="NCBI Taxonomy" id="284811"/>
    <lineage>
        <taxon>Eukaryota</taxon>
        <taxon>Fungi</taxon>
        <taxon>Dikarya</taxon>
        <taxon>Ascomycota</taxon>
        <taxon>Saccharomycotina</taxon>
        <taxon>Saccharomycetes</taxon>
        <taxon>Saccharomycetales</taxon>
        <taxon>Saccharomycetaceae</taxon>
        <taxon>Eremothecium</taxon>
    </lineage>
</organism>
<dbReference type="PANTHER" id="PTHR11702">
    <property type="entry name" value="DEVELOPMENTALLY REGULATED GTP-BINDING PROTEIN-RELATED"/>
    <property type="match status" value="1"/>
</dbReference>
<dbReference type="PROSITE" id="PS51710">
    <property type="entry name" value="G_OBG"/>
    <property type="match status" value="1"/>
</dbReference>
<dbReference type="GO" id="GO:0003924">
    <property type="term" value="F:GTPase activity"/>
    <property type="evidence" value="ECO:0000318"/>
    <property type="project" value="GO_Central"/>
</dbReference>
<dbReference type="NCBIfam" id="TIGR00231">
    <property type="entry name" value="small_GTP"/>
    <property type="match status" value="1"/>
</dbReference>
<accession>Q756G4</accession>
<reference evidence="6 7" key="1">
    <citation type="journal article" date="2004" name="Science">
        <title>The Ashbya gossypii genome as a tool for mapping the ancient Saccharomyces cerevisiae genome.</title>
        <authorList>
            <person name="Dietrich F.S."/>
            <person name="Voegeli S."/>
            <person name="Brachat S."/>
            <person name="Lerch A."/>
            <person name="Gates K."/>
            <person name="Steiner S."/>
            <person name="Mohr C."/>
            <person name="Pohlmann R."/>
            <person name="Luedi P."/>
            <person name="Choi S."/>
            <person name="Wing R.A."/>
            <person name="Flavier A."/>
            <person name="Gaffney T.D."/>
            <person name="Philippsen P."/>
        </authorList>
    </citation>
    <scope>NUCLEOTIDE SEQUENCE [LARGE SCALE GENOMIC DNA]</scope>
    <source>
        <strain evidence="7">ATCC 10895 / CBS 109.51 / FGSC 9923 / NRRL Y-1056</strain>
    </source>
</reference>
<dbReference type="InterPro" id="IPR036726">
    <property type="entry name" value="GTP1_OBG_dom_sf"/>
</dbReference>
<keyword evidence="3" id="KW-0342">GTP-binding</keyword>
<evidence type="ECO:0000313" key="6">
    <source>
        <dbReference type="EMBL" id="AAS52983.1"/>
    </source>
</evidence>
<dbReference type="PROSITE" id="PS51883">
    <property type="entry name" value="OBG"/>
    <property type="match status" value="1"/>
</dbReference>
<evidence type="ECO:0000259" key="4">
    <source>
        <dbReference type="PROSITE" id="PS51710"/>
    </source>
</evidence>
<dbReference type="EMBL" id="AE016818">
    <property type="protein sequence ID" value="AAS52983.1"/>
    <property type="molecule type" value="Genomic_DNA"/>
</dbReference>
<evidence type="ECO:0000256" key="3">
    <source>
        <dbReference type="ARBA" id="ARBA00023134"/>
    </source>
</evidence>
<dbReference type="HOGENOM" id="CLU_011747_2_6_1"/>
<dbReference type="InterPro" id="IPR031167">
    <property type="entry name" value="G_OBG"/>
</dbReference>
<dbReference type="Pfam" id="PF01926">
    <property type="entry name" value="MMR_HSR1"/>
    <property type="match status" value="1"/>
</dbReference>
<dbReference type="KEGG" id="ago:AGOS_AER302C"/>
<dbReference type="SUPFAM" id="SSF52540">
    <property type="entry name" value="P-loop containing nucleoside triphosphate hydrolases"/>
    <property type="match status" value="1"/>
</dbReference>
<keyword evidence="2" id="KW-0547">Nucleotide-binding</keyword>
<dbReference type="InterPro" id="IPR006073">
    <property type="entry name" value="GTP-bd"/>
</dbReference>
<dbReference type="eggNOG" id="KOG1489">
    <property type="taxonomic scope" value="Eukaryota"/>
</dbReference>
<gene>
    <name evidence="6" type="ORF">AGOS_AER302C</name>
</gene>
<dbReference type="GO" id="GO:0042254">
    <property type="term" value="P:ribosome biogenesis"/>
    <property type="evidence" value="ECO:0007669"/>
    <property type="project" value="UniProtKB-UniRule"/>
</dbReference>
<feature type="domain" description="Obg" evidence="5">
    <location>
        <begin position="109"/>
        <end position="364"/>
    </location>
</feature>
<dbReference type="PANTHER" id="PTHR11702:SF31">
    <property type="entry name" value="MITOCHONDRIAL RIBOSOME-ASSOCIATED GTPASE 2"/>
    <property type="match status" value="1"/>
</dbReference>
<dbReference type="SUPFAM" id="SSF82051">
    <property type="entry name" value="Obg GTP-binding protein N-terminal domain"/>
    <property type="match status" value="1"/>
</dbReference>
<dbReference type="Pfam" id="PF01018">
    <property type="entry name" value="GTP1_OBG"/>
    <property type="match status" value="2"/>
</dbReference>